<comment type="caution">
    <text evidence="2">The sequence shown here is derived from an EMBL/GenBank/DDBJ whole genome shotgun (WGS) entry which is preliminary data.</text>
</comment>
<evidence type="ECO:0000256" key="1">
    <source>
        <dbReference type="SAM" id="MobiDB-lite"/>
    </source>
</evidence>
<dbReference type="Proteomes" id="UP000287651">
    <property type="component" value="Unassembled WGS sequence"/>
</dbReference>
<gene>
    <name evidence="2" type="ORF">B296_00022511</name>
</gene>
<proteinExistence type="predicted"/>
<reference evidence="2 3" key="1">
    <citation type="journal article" date="2014" name="Agronomy (Basel)">
        <title>A Draft Genome Sequence for Ensete ventricosum, the Drought-Tolerant Tree Against Hunger.</title>
        <authorList>
            <person name="Harrison J."/>
            <person name="Moore K.A."/>
            <person name="Paszkiewicz K."/>
            <person name="Jones T."/>
            <person name="Grant M."/>
            <person name="Ambacheew D."/>
            <person name="Muzemil S."/>
            <person name="Studholme D.J."/>
        </authorList>
    </citation>
    <scope>NUCLEOTIDE SEQUENCE [LARGE SCALE GENOMIC DNA]</scope>
</reference>
<organism evidence="2 3">
    <name type="scientific">Ensete ventricosum</name>
    <name type="common">Abyssinian banana</name>
    <name type="synonym">Musa ensete</name>
    <dbReference type="NCBI Taxonomy" id="4639"/>
    <lineage>
        <taxon>Eukaryota</taxon>
        <taxon>Viridiplantae</taxon>
        <taxon>Streptophyta</taxon>
        <taxon>Embryophyta</taxon>
        <taxon>Tracheophyta</taxon>
        <taxon>Spermatophyta</taxon>
        <taxon>Magnoliopsida</taxon>
        <taxon>Liliopsida</taxon>
        <taxon>Zingiberales</taxon>
        <taxon>Musaceae</taxon>
        <taxon>Ensete</taxon>
    </lineage>
</organism>
<dbReference type="EMBL" id="AMZH03006923">
    <property type="protein sequence ID" value="RRT62600.1"/>
    <property type="molecule type" value="Genomic_DNA"/>
</dbReference>
<name>A0A426ZF51_ENSVE</name>
<accession>A0A426ZF51</accession>
<protein>
    <submittedName>
        <fullName evidence="2">Uncharacterized protein</fullName>
    </submittedName>
</protein>
<dbReference type="AlphaFoldDB" id="A0A426ZF51"/>
<evidence type="ECO:0000313" key="2">
    <source>
        <dbReference type="EMBL" id="RRT62600.1"/>
    </source>
</evidence>
<sequence length="119" mass="13018">MLPLRFPNSGIRAMVFMRKISFKLHVMRLNSIESFYVFLLRFYSEGNEEGRPTTARPQPRLAGGRLRLGLAPLSTGTASCDQPAGVAAARGHSRMQRDARKGLPPTGVVVPVAGVVTPW</sequence>
<evidence type="ECO:0000313" key="3">
    <source>
        <dbReference type="Proteomes" id="UP000287651"/>
    </source>
</evidence>
<feature type="region of interest" description="Disordered" evidence="1">
    <location>
        <begin position="75"/>
        <end position="103"/>
    </location>
</feature>